<gene>
    <name evidence="2" type="ORF">RRG08_043081</name>
</gene>
<dbReference type="AlphaFoldDB" id="A0AAE1CP52"/>
<evidence type="ECO:0000313" key="3">
    <source>
        <dbReference type="Proteomes" id="UP001283361"/>
    </source>
</evidence>
<comment type="caution">
    <text evidence="2">The sequence shown here is derived from an EMBL/GenBank/DDBJ whole genome shotgun (WGS) entry which is preliminary data.</text>
</comment>
<dbReference type="EMBL" id="JAWDGP010007329">
    <property type="protein sequence ID" value="KAK3725664.1"/>
    <property type="molecule type" value="Genomic_DNA"/>
</dbReference>
<dbReference type="Proteomes" id="UP001283361">
    <property type="component" value="Unassembled WGS sequence"/>
</dbReference>
<sequence length="94" mass="10727">MDIRDSYQGLSRGKVRSSKHESGNRICNTLQMDVSEPITKSRPHNYMDIYLRKCLKCDRQNSGANHLRAKDTMAAAAVTRGVPRASERWTFEVN</sequence>
<name>A0AAE1CP52_9GAST</name>
<organism evidence="2 3">
    <name type="scientific">Elysia crispata</name>
    <name type="common">lettuce slug</name>
    <dbReference type="NCBI Taxonomy" id="231223"/>
    <lineage>
        <taxon>Eukaryota</taxon>
        <taxon>Metazoa</taxon>
        <taxon>Spiralia</taxon>
        <taxon>Lophotrochozoa</taxon>
        <taxon>Mollusca</taxon>
        <taxon>Gastropoda</taxon>
        <taxon>Heterobranchia</taxon>
        <taxon>Euthyneura</taxon>
        <taxon>Panpulmonata</taxon>
        <taxon>Sacoglossa</taxon>
        <taxon>Placobranchoidea</taxon>
        <taxon>Plakobranchidae</taxon>
        <taxon>Elysia</taxon>
    </lineage>
</organism>
<reference evidence="2" key="1">
    <citation type="journal article" date="2023" name="G3 (Bethesda)">
        <title>A reference genome for the long-term kleptoplast-retaining sea slug Elysia crispata morphotype clarki.</title>
        <authorList>
            <person name="Eastman K.E."/>
            <person name="Pendleton A.L."/>
            <person name="Shaikh M.A."/>
            <person name="Suttiyut T."/>
            <person name="Ogas R."/>
            <person name="Tomko P."/>
            <person name="Gavelis G."/>
            <person name="Widhalm J.R."/>
            <person name="Wisecaver J.H."/>
        </authorList>
    </citation>
    <scope>NUCLEOTIDE SEQUENCE</scope>
    <source>
        <strain evidence="2">ECLA1</strain>
    </source>
</reference>
<feature type="region of interest" description="Disordered" evidence="1">
    <location>
        <begin position="1"/>
        <end position="24"/>
    </location>
</feature>
<keyword evidence="3" id="KW-1185">Reference proteome</keyword>
<evidence type="ECO:0000256" key="1">
    <source>
        <dbReference type="SAM" id="MobiDB-lite"/>
    </source>
</evidence>
<evidence type="ECO:0000313" key="2">
    <source>
        <dbReference type="EMBL" id="KAK3725664.1"/>
    </source>
</evidence>
<protein>
    <submittedName>
        <fullName evidence="2">Uncharacterized protein</fullName>
    </submittedName>
</protein>
<proteinExistence type="predicted"/>
<accession>A0AAE1CP52</accession>